<dbReference type="Pfam" id="PF21088">
    <property type="entry name" value="MS_channel_1st"/>
    <property type="match status" value="1"/>
</dbReference>
<dbReference type="InterPro" id="IPR010920">
    <property type="entry name" value="LSM_dom_sf"/>
</dbReference>
<keyword evidence="4 7" id="KW-0812">Transmembrane</keyword>
<dbReference type="PANTHER" id="PTHR30221:SF20">
    <property type="entry name" value="SMALL-CONDUCTANCE MECHANOSENSITIVE CHANNEL"/>
    <property type="match status" value="1"/>
</dbReference>
<dbReference type="GO" id="GO:0005886">
    <property type="term" value="C:plasma membrane"/>
    <property type="evidence" value="ECO:0007669"/>
    <property type="project" value="UniProtKB-SubCell"/>
</dbReference>
<evidence type="ECO:0000259" key="8">
    <source>
        <dbReference type="Pfam" id="PF00924"/>
    </source>
</evidence>
<evidence type="ECO:0000256" key="3">
    <source>
        <dbReference type="ARBA" id="ARBA00022475"/>
    </source>
</evidence>
<dbReference type="EMBL" id="DSCQ01000122">
    <property type="protein sequence ID" value="HET22227.1"/>
    <property type="molecule type" value="Genomic_DNA"/>
</dbReference>
<evidence type="ECO:0000313" key="11">
    <source>
        <dbReference type="EMBL" id="HET22227.1"/>
    </source>
</evidence>
<organism evidence="11">
    <name type="scientific">Archaeoglobus fulgidus</name>
    <dbReference type="NCBI Taxonomy" id="2234"/>
    <lineage>
        <taxon>Archaea</taxon>
        <taxon>Methanobacteriati</taxon>
        <taxon>Methanobacteriota</taxon>
        <taxon>Archaeoglobi</taxon>
        <taxon>Archaeoglobales</taxon>
        <taxon>Archaeoglobaceae</taxon>
        <taxon>Archaeoglobus</taxon>
    </lineage>
</organism>
<dbReference type="Pfam" id="PF00924">
    <property type="entry name" value="MS_channel_2nd"/>
    <property type="match status" value="1"/>
</dbReference>
<comment type="caution">
    <text evidence="11">The sequence shown here is derived from an EMBL/GenBank/DDBJ whole genome shotgun (WGS) entry which is preliminary data.</text>
</comment>
<proteinExistence type="inferred from homology"/>
<dbReference type="Pfam" id="PF21082">
    <property type="entry name" value="MS_channel_3rd"/>
    <property type="match status" value="1"/>
</dbReference>
<dbReference type="InterPro" id="IPR011014">
    <property type="entry name" value="MscS_channel_TM-2"/>
</dbReference>
<feature type="transmembrane region" description="Helical" evidence="7">
    <location>
        <begin position="16"/>
        <end position="38"/>
    </location>
</feature>
<evidence type="ECO:0000256" key="4">
    <source>
        <dbReference type="ARBA" id="ARBA00022692"/>
    </source>
</evidence>
<dbReference type="InterPro" id="IPR049142">
    <property type="entry name" value="MS_channel_1st"/>
</dbReference>
<keyword evidence="5 7" id="KW-1133">Transmembrane helix</keyword>
<evidence type="ECO:0000259" key="9">
    <source>
        <dbReference type="Pfam" id="PF21082"/>
    </source>
</evidence>
<dbReference type="InterPro" id="IPR006686">
    <property type="entry name" value="MscS_channel_CS"/>
</dbReference>
<feature type="domain" description="Mechanosensitive ion channel transmembrane helices 2/3" evidence="10">
    <location>
        <begin position="60"/>
        <end position="101"/>
    </location>
</feature>
<dbReference type="InterPro" id="IPR023408">
    <property type="entry name" value="MscS_beta-dom_sf"/>
</dbReference>
<dbReference type="Gene3D" id="2.30.30.60">
    <property type="match status" value="1"/>
</dbReference>
<dbReference type="Gene3D" id="1.10.287.1260">
    <property type="match status" value="1"/>
</dbReference>
<name>A0A7C2SEW6_ARCFL</name>
<dbReference type="InterPro" id="IPR011066">
    <property type="entry name" value="MscS_channel_C_sf"/>
</dbReference>
<protein>
    <submittedName>
        <fullName evidence="11">Mechanosensitive ion channel family protein</fullName>
    </submittedName>
</protein>
<dbReference type="SUPFAM" id="SSF50182">
    <property type="entry name" value="Sm-like ribonucleoproteins"/>
    <property type="match status" value="1"/>
</dbReference>
<keyword evidence="6 7" id="KW-0472">Membrane</keyword>
<dbReference type="InterPro" id="IPR049278">
    <property type="entry name" value="MS_channel_C"/>
</dbReference>
<dbReference type="GO" id="GO:0008381">
    <property type="term" value="F:mechanosensitive monoatomic ion channel activity"/>
    <property type="evidence" value="ECO:0007669"/>
    <property type="project" value="InterPro"/>
</dbReference>
<comment type="subcellular location">
    <subcellularLocation>
        <location evidence="1">Cell membrane</location>
        <topology evidence="1">Multi-pass membrane protein</topology>
    </subcellularLocation>
</comment>
<dbReference type="InterPro" id="IPR006685">
    <property type="entry name" value="MscS_channel_2nd"/>
</dbReference>
<evidence type="ECO:0000256" key="7">
    <source>
        <dbReference type="SAM" id="Phobius"/>
    </source>
</evidence>
<feature type="transmembrane region" description="Helical" evidence="7">
    <location>
        <begin position="85"/>
        <end position="115"/>
    </location>
</feature>
<dbReference type="PROSITE" id="PS01246">
    <property type="entry name" value="UPF0003"/>
    <property type="match status" value="1"/>
</dbReference>
<accession>A0A7C2SEW6</accession>
<feature type="transmembrane region" description="Helical" evidence="7">
    <location>
        <begin position="59"/>
        <end position="79"/>
    </location>
</feature>
<evidence type="ECO:0000256" key="1">
    <source>
        <dbReference type="ARBA" id="ARBA00004651"/>
    </source>
</evidence>
<evidence type="ECO:0000256" key="6">
    <source>
        <dbReference type="ARBA" id="ARBA00023136"/>
    </source>
</evidence>
<dbReference type="InterPro" id="IPR045275">
    <property type="entry name" value="MscS_archaea/bacteria_type"/>
</dbReference>
<keyword evidence="3" id="KW-1003">Cell membrane</keyword>
<gene>
    <name evidence="11" type="ORF">ENN70_09360</name>
</gene>
<dbReference type="AlphaFoldDB" id="A0A7C2SEW6"/>
<evidence type="ECO:0000256" key="5">
    <source>
        <dbReference type="ARBA" id="ARBA00022989"/>
    </source>
</evidence>
<dbReference type="Gene3D" id="3.30.70.100">
    <property type="match status" value="1"/>
</dbReference>
<evidence type="ECO:0000259" key="10">
    <source>
        <dbReference type="Pfam" id="PF21088"/>
    </source>
</evidence>
<sequence>MGTMIDVLNYKLYGDVTVYDVAVVVFVMAFATIIAKIVTTNLRRALIDKMRRDQLELMLKIIYFGIIIIAFIAVLPALGLNLSGLLVAGGITGIILGFASQSVVSNLVSGIFLLWEKPIKIGDQISIDGVMGFVEDVNVLSTIIRTYDGLYVRIPNEKLFTSNITNYVAHIARRFEYVIGIRYSDDAEKAIEIIKKLIEEHPFVLKNPEPQVFVDNLGESSVNIIVRVWAPSTEWYSVKMEMLWKIKTELEKNGIEIPFPQRVVWFANELRANVSKEEGRQT</sequence>
<reference evidence="11" key="1">
    <citation type="journal article" date="2020" name="mSystems">
        <title>Genome- and Community-Level Interaction Insights into Carbon Utilization and Element Cycling Functions of Hydrothermarchaeota in Hydrothermal Sediment.</title>
        <authorList>
            <person name="Zhou Z."/>
            <person name="Liu Y."/>
            <person name="Xu W."/>
            <person name="Pan J."/>
            <person name="Luo Z.H."/>
            <person name="Li M."/>
        </authorList>
    </citation>
    <scope>NUCLEOTIDE SEQUENCE [LARGE SCALE GENOMIC DNA]</scope>
    <source>
        <strain evidence="11">SpSt-12</strain>
    </source>
</reference>
<evidence type="ECO:0000256" key="2">
    <source>
        <dbReference type="ARBA" id="ARBA00008017"/>
    </source>
</evidence>
<feature type="domain" description="Mechanosensitive ion channel MscS C-terminal" evidence="9">
    <location>
        <begin position="176"/>
        <end position="257"/>
    </location>
</feature>
<dbReference type="PANTHER" id="PTHR30221">
    <property type="entry name" value="SMALL-CONDUCTANCE MECHANOSENSITIVE CHANNEL"/>
    <property type="match status" value="1"/>
</dbReference>
<dbReference type="SUPFAM" id="SSF82861">
    <property type="entry name" value="Mechanosensitive channel protein MscS (YggB), transmembrane region"/>
    <property type="match status" value="1"/>
</dbReference>
<dbReference type="SUPFAM" id="SSF82689">
    <property type="entry name" value="Mechanosensitive channel protein MscS (YggB), C-terminal domain"/>
    <property type="match status" value="1"/>
</dbReference>
<feature type="domain" description="Mechanosensitive ion channel MscS" evidence="8">
    <location>
        <begin position="103"/>
        <end position="168"/>
    </location>
</feature>
<comment type="similarity">
    <text evidence="2">Belongs to the MscS (TC 1.A.23) family.</text>
</comment>